<keyword evidence="1 3" id="KW-0547">Nucleotide-binding</keyword>
<name>A0A318SA57_9DEIO</name>
<dbReference type="PROSITE" id="PS51161">
    <property type="entry name" value="ATP_CONE"/>
    <property type="match status" value="1"/>
</dbReference>
<dbReference type="InterPro" id="IPR005144">
    <property type="entry name" value="ATP-cone_dom"/>
</dbReference>
<reference evidence="5 6" key="1">
    <citation type="submission" date="2018-06" db="EMBL/GenBank/DDBJ databases">
        <title>Genomic Encyclopedia of Type Strains, Phase IV (KMG-IV): sequencing the most valuable type-strain genomes for metagenomic binning, comparative biology and taxonomic classification.</title>
        <authorList>
            <person name="Goeker M."/>
        </authorList>
    </citation>
    <scope>NUCLEOTIDE SEQUENCE [LARGE SCALE GENOMIC DNA]</scope>
    <source>
        <strain evidence="5 6">DSM 18048</strain>
    </source>
</reference>
<evidence type="ECO:0000256" key="3">
    <source>
        <dbReference type="PROSITE-ProRule" id="PRU00492"/>
    </source>
</evidence>
<dbReference type="SUPFAM" id="SSF52540">
    <property type="entry name" value="P-loop containing nucleoside triphosphate hydrolases"/>
    <property type="match status" value="1"/>
</dbReference>
<dbReference type="PANTHER" id="PTHR33477:SF3">
    <property type="entry name" value="P-LOOP NTPASE DOMAIN-CONTAINING PROTEIN LPA1 HOMOLOG 1"/>
    <property type="match status" value="1"/>
</dbReference>
<dbReference type="NCBIfam" id="NF008994">
    <property type="entry name" value="PRK12337.1"/>
    <property type="match status" value="1"/>
</dbReference>
<dbReference type="InterPro" id="IPR027417">
    <property type="entry name" value="P-loop_NTPase"/>
</dbReference>
<dbReference type="GO" id="GO:0016301">
    <property type="term" value="F:kinase activity"/>
    <property type="evidence" value="ECO:0007669"/>
    <property type="project" value="UniProtKB-KW"/>
</dbReference>
<accession>A0A318SA57</accession>
<organism evidence="5 6">
    <name type="scientific">Deinococcus yavapaiensis KR-236</name>
    <dbReference type="NCBI Taxonomy" id="694435"/>
    <lineage>
        <taxon>Bacteria</taxon>
        <taxon>Thermotogati</taxon>
        <taxon>Deinococcota</taxon>
        <taxon>Deinococci</taxon>
        <taxon>Deinococcales</taxon>
        <taxon>Deinococcaceae</taxon>
        <taxon>Deinococcus</taxon>
    </lineage>
</organism>
<dbReference type="OrthoDB" id="58297at2"/>
<keyword evidence="5" id="KW-0418">Kinase</keyword>
<dbReference type="AlphaFoldDB" id="A0A318SA57"/>
<gene>
    <name evidence="5" type="ORF">DES52_10399</name>
</gene>
<dbReference type="Gene3D" id="3.40.50.300">
    <property type="entry name" value="P-loop containing nucleotide triphosphate hydrolases"/>
    <property type="match status" value="1"/>
</dbReference>
<dbReference type="GO" id="GO:0005524">
    <property type="term" value="F:ATP binding"/>
    <property type="evidence" value="ECO:0007669"/>
    <property type="project" value="UniProtKB-UniRule"/>
</dbReference>
<dbReference type="RefSeq" id="WP_110885627.1">
    <property type="nucleotide sequence ID" value="NZ_QJSX01000003.1"/>
</dbReference>
<evidence type="ECO:0000256" key="1">
    <source>
        <dbReference type="ARBA" id="ARBA00022741"/>
    </source>
</evidence>
<dbReference type="Proteomes" id="UP000248326">
    <property type="component" value="Unassembled WGS sequence"/>
</dbReference>
<proteinExistence type="predicted"/>
<evidence type="ECO:0000313" key="6">
    <source>
        <dbReference type="Proteomes" id="UP000248326"/>
    </source>
</evidence>
<dbReference type="EMBL" id="QJSX01000003">
    <property type="protein sequence ID" value="PYE55268.1"/>
    <property type="molecule type" value="Genomic_DNA"/>
</dbReference>
<dbReference type="PANTHER" id="PTHR33477">
    <property type="entry name" value="P-LOOP NTPASE DOMAIN-CONTAINING PROTEIN LPA1 HOMOLOG 1"/>
    <property type="match status" value="1"/>
</dbReference>
<dbReference type="Pfam" id="PF03477">
    <property type="entry name" value="ATP-cone"/>
    <property type="match status" value="1"/>
</dbReference>
<comment type="caution">
    <text evidence="5">The sequence shown here is derived from an EMBL/GenBank/DDBJ whole genome shotgun (WGS) entry which is preliminary data.</text>
</comment>
<protein>
    <submittedName>
        <fullName evidence="5">2-phosphoglycerate kinase</fullName>
    </submittedName>
</protein>
<feature type="domain" description="ATP-cone" evidence="4">
    <location>
        <begin position="172"/>
        <end position="261"/>
    </location>
</feature>
<sequence>MREIYVGRDGHRWPFSKGLVIESLLNADIAPEPGAAVARSVEQHLLDHDLRLVSPEQLQGILVTFVREELGDVYADRVAAQTPTFHDIAVTGGAGTLPFSRGVLARSLEDVGLAPREAFAVASRVDRVLRQGGVRHVTADELGTITEETLANTLGESWRHTYRFLRHHRGRLGVVDEGGVIVPFSKGILAQSLLAAGLSHDHARKVARETQQRLRAKDPGDRRTVTREHLTNVVEDILRREVGEDAAVRYHLLRALRRPGRPIVLLLGGVSGTGKSFLASEIAYRLGIPRIVSTDSVRQVMRAMVPPSLLPTLHASTFNAWEALLEPGEPTPAHPTRDLLIAGFREQVAQVSVGLKAVIERSIEEGMSVVVEGVHVAPGYLMAEPFPGALVVPILVTVPDVDEHHRHFEARDAAPGARRMSRYVRYFEEIRMLQAYLLDLAARTDVPTLPSASLDVAADHAVDIVTQRVLTMLEEDPLPSAAEPSA</sequence>
<evidence type="ECO:0000313" key="5">
    <source>
        <dbReference type="EMBL" id="PYE55268.1"/>
    </source>
</evidence>
<keyword evidence="2 3" id="KW-0067">ATP-binding</keyword>
<evidence type="ECO:0000256" key="2">
    <source>
        <dbReference type="ARBA" id="ARBA00022840"/>
    </source>
</evidence>
<keyword evidence="6" id="KW-1185">Reference proteome</keyword>
<evidence type="ECO:0000259" key="4">
    <source>
        <dbReference type="PROSITE" id="PS51161"/>
    </source>
</evidence>
<keyword evidence="5" id="KW-0808">Transferase</keyword>